<evidence type="ECO:0000313" key="2">
    <source>
        <dbReference type="Proteomes" id="UP000004016"/>
    </source>
</evidence>
<organism evidence="1 2">
    <name type="scientific">Dorea longicatena DSM 13814</name>
    <dbReference type="NCBI Taxonomy" id="411462"/>
    <lineage>
        <taxon>Bacteria</taxon>
        <taxon>Bacillati</taxon>
        <taxon>Bacillota</taxon>
        <taxon>Clostridia</taxon>
        <taxon>Lachnospirales</taxon>
        <taxon>Lachnospiraceae</taxon>
        <taxon>Dorea</taxon>
    </lineage>
</organism>
<dbReference type="AlphaFoldDB" id="A6BKG1"/>
<reference evidence="1 2" key="1">
    <citation type="submission" date="2007-03" db="EMBL/GenBank/DDBJ databases">
        <authorList>
            <person name="Fulton L."/>
            <person name="Clifton S."/>
            <person name="Fulton B."/>
            <person name="Xu J."/>
            <person name="Minx P."/>
            <person name="Pepin K.H."/>
            <person name="Johnson M."/>
            <person name="Thiruvilangam P."/>
            <person name="Bhonagiri V."/>
            <person name="Nash W.E."/>
            <person name="Mardis E.R."/>
            <person name="Wilson R.K."/>
        </authorList>
    </citation>
    <scope>NUCLEOTIDE SEQUENCE [LARGE SCALE GENOMIC DNA]</scope>
    <source>
        <strain evidence="1 2">DSM 13814</strain>
    </source>
</reference>
<dbReference type="Proteomes" id="UP000004016">
    <property type="component" value="Unassembled WGS sequence"/>
</dbReference>
<name>A6BKG1_9FIRM</name>
<protein>
    <submittedName>
        <fullName evidence="1">Uncharacterized protein</fullName>
    </submittedName>
</protein>
<comment type="caution">
    <text evidence="1">The sequence shown here is derived from an EMBL/GenBank/DDBJ whole genome shotgun (WGS) entry which is preliminary data.</text>
</comment>
<gene>
    <name evidence="1" type="ORF">DORLON_02813</name>
</gene>
<dbReference type="EMBL" id="AAXB02000022">
    <property type="protein sequence ID" value="EDM61849.1"/>
    <property type="molecule type" value="Genomic_DNA"/>
</dbReference>
<sequence>MEGASIVVEIEVESLNIFRAVSGQAVGCQEGRNLIVRESKDNLEVQRSAFATDDLEAEVTDLFPAGVSLFQFFVEEVFLEITAYGEFVKCSEFSFDKEKCIKSIL</sequence>
<evidence type="ECO:0000313" key="1">
    <source>
        <dbReference type="EMBL" id="EDM61849.1"/>
    </source>
</evidence>
<reference evidence="1 2" key="2">
    <citation type="submission" date="2007-04" db="EMBL/GenBank/DDBJ databases">
        <title>Draft genome sequence of Dorea longicatena (DSM 13814).</title>
        <authorList>
            <person name="Sudarsanam P."/>
            <person name="Ley R."/>
            <person name="Guruge J."/>
            <person name="Turnbaugh P.J."/>
            <person name="Mahowald M."/>
            <person name="Liep D."/>
            <person name="Gordon J."/>
        </authorList>
    </citation>
    <scope>NUCLEOTIDE SEQUENCE [LARGE SCALE GENOMIC DNA]</scope>
    <source>
        <strain evidence="1 2">DSM 13814</strain>
    </source>
</reference>
<dbReference type="HOGENOM" id="CLU_2232301_0_0_9"/>
<proteinExistence type="predicted"/>
<accession>A6BKG1</accession>